<comment type="subcellular location">
    <subcellularLocation>
        <location evidence="1">Endoplasmic reticulum membrane</location>
        <topology evidence="1">Multi-pass membrane protein</topology>
    </subcellularLocation>
</comment>
<comment type="pathway">
    <text evidence="2">Glycerolipid metabolism; triacylglycerol biosynthesis.</text>
</comment>
<feature type="transmembrane region" description="Helical" evidence="13">
    <location>
        <begin position="994"/>
        <end position="1013"/>
    </location>
</feature>
<name>A0AAW1P6Z1_9CHLO</name>
<keyword evidence="6" id="KW-0808">Transferase</keyword>
<comment type="pathway">
    <text evidence="3">Lipid metabolism.</text>
</comment>
<feature type="transmembrane region" description="Helical" evidence="13">
    <location>
        <begin position="813"/>
        <end position="836"/>
    </location>
</feature>
<feature type="compositionally biased region" description="Basic and acidic residues" evidence="12">
    <location>
        <begin position="472"/>
        <end position="485"/>
    </location>
</feature>
<dbReference type="GO" id="GO:0005789">
    <property type="term" value="C:endoplasmic reticulum membrane"/>
    <property type="evidence" value="ECO:0007669"/>
    <property type="project" value="UniProtKB-SubCell"/>
</dbReference>
<comment type="caution">
    <text evidence="16">The sequence shown here is derived from an EMBL/GenBank/DDBJ whole genome shotgun (WGS) entry which is preliminary data.</text>
</comment>
<dbReference type="GO" id="GO:0019432">
    <property type="term" value="P:triglyceride biosynthetic process"/>
    <property type="evidence" value="ECO:0007669"/>
    <property type="project" value="TreeGrafter"/>
</dbReference>
<keyword evidence="10 13" id="KW-0472">Membrane</keyword>
<feature type="transmembrane region" description="Helical" evidence="13">
    <location>
        <begin position="866"/>
        <end position="885"/>
    </location>
</feature>
<feature type="compositionally biased region" description="Low complexity" evidence="12">
    <location>
        <begin position="457"/>
        <end position="468"/>
    </location>
</feature>
<keyword evidence="9 13" id="KW-1133">Transmembrane helix</keyword>
<evidence type="ECO:0000256" key="11">
    <source>
        <dbReference type="ARBA" id="ARBA00023315"/>
    </source>
</evidence>
<protein>
    <recommendedName>
        <fullName evidence="5">diacylglycerol O-acyltransferase</fullName>
        <ecNumber evidence="5">2.3.1.20</ecNumber>
    </recommendedName>
</protein>
<feature type="transmembrane region" description="Helical" evidence="13">
    <location>
        <begin position="964"/>
        <end position="982"/>
    </location>
</feature>
<evidence type="ECO:0000256" key="10">
    <source>
        <dbReference type="ARBA" id="ARBA00023136"/>
    </source>
</evidence>
<feature type="transmembrane region" description="Helical" evidence="13">
    <location>
        <begin position="717"/>
        <end position="740"/>
    </location>
</feature>
<evidence type="ECO:0000256" key="7">
    <source>
        <dbReference type="ARBA" id="ARBA00022692"/>
    </source>
</evidence>
<keyword evidence="7 13" id="KW-0812">Transmembrane</keyword>
<dbReference type="PANTHER" id="PTHR10408">
    <property type="entry name" value="STEROL O-ACYLTRANSFERASE"/>
    <property type="match status" value="1"/>
</dbReference>
<sequence>MAGWRLRISVGCSWLPYLFIILQLASKPAAWTNLRVSARQSSFRLQASSKQEGADVWNAAAVYHPTLGWVATATHSSCFWAAPGCGIFEQTPRPWVAFLGKSPTPDLHRFDEYGRVWHFDNTSLAEPFQSIGHSNESLYAPLDYRPFIWNGSVFVGFSLRVAINFERMAIAELNPESTTLRLHQIFDRPLHGDFSSLGTEKNWAFFERNDSLLILYKIFPCTHIFEFQAELPRHAEEKLATCYKDRDHAVAPEEVWTGSLFWTPERAKSLDSARALGGQQVQLMASLGDGSGASSLQAQLAQERQRTVTLQQENERLLAVVTAKQHCAPSRMGYLYKHRPYATGLFSNSWELRFFTLAGSALQYYKSEQDAAQHPRGHVDLEGTILEWEGQKRTFHVFSIVARSGVSLVRMSTSSLPDAETWMEALVGAGCEKRSLNTTFRSRSPLRAADVRWDGTGSRSASRASSGSIPVESRRDLEHRYEDRPAQSQPDSANASAQTEADLSVSSKDPRHHPHQNDYTSDSGRSEAGALPRVRHPPRDVKKTHFSRQDKGSMTGATNLHLECRPSMLSAQRIALTQHSGILNLMMLVLICANARLIVENLLKYGVLANPAHWLVFFLPDGNLPLLLCWPLLALFALAAFLIECTGLLLVKAEKKASVAKRKKGDVRPADARRLAARMARSHETLLWFVNAANIGAQLAVPAWTVRYTRAEPVPSFFLMLFTTVLMMKLVSYAHCNCALRHEFRQQQHKALEADVNSVLSRQLSPTLAASTRAEVPYPQNLVLSNLAYFLVVPTLVYQTSYPRSSRMRGRWVLWYLARGVAICGLLLVIVEQYLVPTIANSLVPLRQLNWPHIAERVLKLSLPTLYGWVFLFYVLFHLWLNVLAEVTLFGDREFYKDWWNATTIGDYWRLWNMPVHKWMLRHVYYPSLRLGCPRVMAMLLVFTVSAAFHELLVAWPLHMVKGWAFWGVMAQVPLVFITEFLKQKAKSDQVGNFIFWISFCIIGQPMAFLLYYHDWVLLNRPQWIDRAHARTAAT</sequence>
<proteinExistence type="inferred from homology"/>
<dbReference type="Pfam" id="PF03062">
    <property type="entry name" value="MBOAT"/>
    <property type="match status" value="1"/>
</dbReference>
<dbReference type="GO" id="GO:0004144">
    <property type="term" value="F:diacylglycerol O-acyltransferase activity"/>
    <property type="evidence" value="ECO:0007669"/>
    <property type="project" value="UniProtKB-EC"/>
</dbReference>
<dbReference type="PANTHER" id="PTHR10408:SF7">
    <property type="entry name" value="DIACYLGLYCEROL O-ACYLTRANSFERASE 1"/>
    <property type="match status" value="1"/>
</dbReference>
<dbReference type="Proteomes" id="UP001465755">
    <property type="component" value="Unassembled WGS sequence"/>
</dbReference>
<feature type="transmembrane region" description="Helical" evidence="13">
    <location>
        <begin position="686"/>
        <end position="705"/>
    </location>
</feature>
<comment type="similarity">
    <text evidence="4">Belongs to the membrane-bound acyltransferase family. Sterol o-acyltransferase subfamily.</text>
</comment>
<evidence type="ECO:0000256" key="12">
    <source>
        <dbReference type="SAM" id="MobiDB-lite"/>
    </source>
</evidence>
<dbReference type="InterPro" id="IPR014371">
    <property type="entry name" value="Oat_ACAT_DAG_ARE"/>
</dbReference>
<keyword evidence="11" id="KW-0012">Acyltransferase</keyword>
<feature type="transmembrane region" description="Helical" evidence="13">
    <location>
        <begin position="936"/>
        <end position="958"/>
    </location>
</feature>
<dbReference type="Pfam" id="PF00169">
    <property type="entry name" value="PH"/>
    <property type="match status" value="1"/>
</dbReference>
<feature type="transmembrane region" description="Helical" evidence="13">
    <location>
        <begin position="624"/>
        <end position="651"/>
    </location>
</feature>
<evidence type="ECO:0000256" key="1">
    <source>
        <dbReference type="ARBA" id="ARBA00004477"/>
    </source>
</evidence>
<dbReference type="EC" id="2.3.1.20" evidence="5"/>
<evidence type="ECO:0000256" key="9">
    <source>
        <dbReference type="ARBA" id="ARBA00022989"/>
    </source>
</evidence>
<feature type="signal peptide" evidence="14">
    <location>
        <begin position="1"/>
        <end position="30"/>
    </location>
</feature>
<dbReference type="InterPro" id="IPR001849">
    <property type="entry name" value="PH_domain"/>
</dbReference>
<keyword evidence="14" id="KW-0732">Signal</keyword>
<evidence type="ECO:0000256" key="13">
    <source>
        <dbReference type="SAM" id="Phobius"/>
    </source>
</evidence>
<evidence type="ECO:0000256" key="2">
    <source>
        <dbReference type="ARBA" id="ARBA00004771"/>
    </source>
</evidence>
<dbReference type="InterPro" id="IPR011993">
    <property type="entry name" value="PH-like_dom_sf"/>
</dbReference>
<keyword evidence="17" id="KW-1185">Reference proteome</keyword>
<dbReference type="AlphaFoldDB" id="A0AAW1P6Z1"/>
<feature type="compositionally biased region" description="Basic and acidic residues" evidence="12">
    <location>
        <begin position="537"/>
        <end position="551"/>
    </location>
</feature>
<evidence type="ECO:0000256" key="5">
    <source>
        <dbReference type="ARBA" id="ARBA00013244"/>
    </source>
</evidence>
<dbReference type="CDD" id="cd00821">
    <property type="entry name" value="PH"/>
    <property type="match status" value="1"/>
</dbReference>
<dbReference type="SUPFAM" id="SSF50729">
    <property type="entry name" value="PH domain-like"/>
    <property type="match status" value="1"/>
</dbReference>
<evidence type="ECO:0000256" key="4">
    <source>
        <dbReference type="ARBA" id="ARBA00009010"/>
    </source>
</evidence>
<dbReference type="PROSITE" id="PS50003">
    <property type="entry name" value="PH_DOMAIN"/>
    <property type="match status" value="1"/>
</dbReference>
<evidence type="ECO:0000259" key="15">
    <source>
        <dbReference type="PROSITE" id="PS50003"/>
    </source>
</evidence>
<dbReference type="Gene3D" id="2.30.29.30">
    <property type="entry name" value="Pleckstrin-homology domain (PH domain)/Phosphotyrosine-binding domain (PTB)"/>
    <property type="match status" value="1"/>
</dbReference>
<keyword evidence="8" id="KW-0256">Endoplasmic reticulum</keyword>
<feature type="region of interest" description="Disordered" evidence="12">
    <location>
        <begin position="451"/>
        <end position="554"/>
    </location>
</feature>
<feature type="chain" id="PRO_5043475130" description="diacylglycerol O-acyltransferase" evidence="14">
    <location>
        <begin position="31"/>
        <end position="1035"/>
    </location>
</feature>
<feature type="compositionally biased region" description="Polar residues" evidence="12">
    <location>
        <begin position="486"/>
        <end position="507"/>
    </location>
</feature>
<dbReference type="EMBL" id="JALJOQ010000043">
    <property type="protein sequence ID" value="KAK9805410.1"/>
    <property type="molecule type" value="Genomic_DNA"/>
</dbReference>
<evidence type="ECO:0000256" key="14">
    <source>
        <dbReference type="SAM" id="SignalP"/>
    </source>
</evidence>
<dbReference type="InterPro" id="IPR004299">
    <property type="entry name" value="MBOAT_fam"/>
</dbReference>
<gene>
    <name evidence="16" type="ORF">WJX73_002289</name>
</gene>
<evidence type="ECO:0000256" key="8">
    <source>
        <dbReference type="ARBA" id="ARBA00022824"/>
    </source>
</evidence>
<evidence type="ECO:0000256" key="6">
    <source>
        <dbReference type="ARBA" id="ARBA00022679"/>
    </source>
</evidence>
<evidence type="ECO:0000313" key="16">
    <source>
        <dbReference type="EMBL" id="KAK9805410.1"/>
    </source>
</evidence>
<evidence type="ECO:0000313" key="17">
    <source>
        <dbReference type="Proteomes" id="UP001465755"/>
    </source>
</evidence>
<organism evidence="16 17">
    <name type="scientific">Symbiochloris irregularis</name>
    <dbReference type="NCBI Taxonomy" id="706552"/>
    <lineage>
        <taxon>Eukaryota</taxon>
        <taxon>Viridiplantae</taxon>
        <taxon>Chlorophyta</taxon>
        <taxon>core chlorophytes</taxon>
        <taxon>Trebouxiophyceae</taxon>
        <taxon>Trebouxiales</taxon>
        <taxon>Trebouxiaceae</taxon>
        <taxon>Symbiochloris</taxon>
    </lineage>
</organism>
<feature type="domain" description="PH" evidence="15">
    <location>
        <begin position="328"/>
        <end position="431"/>
    </location>
</feature>
<dbReference type="SMART" id="SM00233">
    <property type="entry name" value="PH"/>
    <property type="match status" value="1"/>
</dbReference>
<reference evidence="16 17" key="1">
    <citation type="journal article" date="2024" name="Nat. Commun.">
        <title>Phylogenomics reveals the evolutionary origins of lichenization in chlorophyte algae.</title>
        <authorList>
            <person name="Puginier C."/>
            <person name="Libourel C."/>
            <person name="Otte J."/>
            <person name="Skaloud P."/>
            <person name="Haon M."/>
            <person name="Grisel S."/>
            <person name="Petersen M."/>
            <person name="Berrin J.G."/>
            <person name="Delaux P.M."/>
            <person name="Dal Grande F."/>
            <person name="Keller J."/>
        </authorList>
    </citation>
    <scope>NUCLEOTIDE SEQUENCE [LARGE SCALE GENOMIC DNA]</scope>
    <source>
        <strain evidence="16 17">SAG 2036</strain>
    </source>
</reference>
<accession>A0AAW1P6Z1</accession>
<evidence type="ECO:0000256" key="3">
    <source>
        <dbReference type="ARBA" id="ARBA00005189"/>
    </source>
</evidence>